<gene>
    <name evidence="1" type="ORF">C0Z10_11995</name>
</gene>
<reference evidence="2" key="1">
    <citation type="submission" date="2017-12" db="EMBL/GenBank/DDBJ databases">
        <title>Whole genome sequencing of Acidipropionibacterium jensenii strains JS279 and JS280.</title>
        <authorList>
            <person name="Deptula P."/>
            <person name="Laine P."/>
            <person name="Smolander O.-P."/>
            <person name="Paulin L."/>
            <person name="Auvinen P."/>
            <person name="Varmanen P."/>
        </authorList>
    </citation>
    <scope>NUCLEOTIDE SEQUENCE [LARGE SCALE GENOMIC DNA]</scope>
    <source>
        <strain evidence="2">JS280</strain>
    </source>
</reference>
<dbReference type="SUPFAM" id="SSF53756">
    <property type="entry name" value="UDP-Glycosyltransferase/glycogen phosphorylase"/>
    <property type="match status" value="1"/>
</dbReference>
<protein>
    <submittedName>
        <fullName evidence="1">Glycosyl transferase</fullName>
    </submittedName>
</protein>
<sequence length="383" mass="42562">MHPGSSDTGETGGGRCIYHLPYPLDMSSRFGGQVRPARMMEALSEWGEVWVVAGTAAQRRRQMRIVEKAVRRGVHFDFCYSESSTMPTALTESHHLPTHPLEDFAFLFRLRRAGIPVGLFYRDIHWRFPMYGKELSPARRRAAIAMYRYDLAAYGHCLDVLFLPSLQMADHVNLPGTVTLAELPPGHDIAGEPAEAPAHPLSLFYVGGFGDNYRMDRLLEAVHRTPQVHLTVCTRAEEWQAARPRVQQWLGDNLEVVHAQGSRQLAPYFARCNVATLAVEPQPYWTFAAPLKLYEYIGNGKPILASQGTLAGSRVADEGLGWTVPYTVEALADTLSGLSDHPERVSAARDAVMKLRHSHSWAGRVTQLASVLAGVDRRPLAGQ</sequence>
<dbReference type="Proteomes" id="UP000285875">
    <property type="component" value="Chromosome"/>
</dbReference>
<dbReference type="AlphaFoldDB" id="A0A3Q9UKD6"/>
<dbReference type="EMBL" id="CP025570">
    <property type="protein sequence ID" value="AZZ40889.1"/>
    <property type="molecule type" value="Genomic_DNA"/>
</dbReference>
<dbReference type="GO" id="GO:0016740">
    <property type="term" value="F:transferase activity"/>
    <property type="evidence" value="ECO:0007669"/>
    <property type="project" value="UniProtKB-KW"/>
</dbReference>
<dbReference type="Gene3D" id="3.40.50.2000">
    <property type="entry name" value="Glycogen Phosphorylase B"/>
    <property type="match status" value="1"/>
</dbReference>
<organism evidence="1 2">
    <name type="scientific">Acidipropionibacterium jensenii</name>
    <dbReference type="NCBI Taxonomy" id="1749"/>
    <lineage>
        <taxon>Bacteria</taxon>
        <taxon>Bacillati</taxon>
        <taxon>Actinomycetota</taxon>
        <taxon>Actinomycetes</taxon>
        <taxon>Propionibacteriales</taxon>
        <taxon>Propionibacteriaceae</taxon>
        <taxon>Acidipropionibacterium</taxon>
    </lineage>
</organism>
<evidence type="ECO:0000313" key="1">
    <source>
        <dbReference type="EMBL" id="AZZ40889.1"/>
    </source>
</evidence>
<accession>A0A3Q9UKD6</accession>
<name>A0A3Q9UKD6_9ACTN</name>
<proteinExistence type="predicted"/>
<dbReference type="KEGG" id="aji:C0Z10_11995"/>
<evidence type="ECO:0000313" key="2">
    <source>
        <dbReference type="Proteomes" id="UP000285875"/>
    </source>
</evidence>
<dbReference type="RefSeq" id="WP_097799954.1">
    <property type="nucleotide sequence ID" value="NZ_CP025570.1"/>
</dbReference>
<dbReference type="Pfam" id="PF13692">
    <property type="entry name" value="Glyco_trans_1_4"/>
    <property type="match status" value="1"/>
</dbReference>
<keyword evidence="1" id="KW-0808">Transferase</keyword>